<dbReference type="AlphaFoldDB" id="A0A7W9W1K6"/>
<name>A0A7W9W1K6_9FIRM</name>
<evidence type="ECO:0000313" key="2">
    <source>
        <dbReference type="Proteomes" id="UP000522163"/>
    </source>
</evidence>
<dbReference type="Proteomes" id="UP000522163">
    <property type="component" value="Unassembled WGS sequence"/>
</dbReference>
<accession>A0A7W9W1K6</accession>
<dbReference type="InterPro" id="IPR017695">
    <property type="entry name" value="Se-dep_Mo_hydrolase_YqeB"/>
</dbReference>
<protein>
    <submittedName>
        <fullName evidence="1">Xanthine dehydrogenase accessory factor</fullName>
    </submittedName>
</protein>
<sequence length="266" mass="27918">MLVFIRGAGDLATGISIRLYRAGISVCHSDLAIPTAVRRNVAFSEAIRLGECSVEGVTAVRAESLEEIHEAISQKKVPVVVDEGKSFLHSLQADAVVDAILAKKNLGTGMEDARLVIGIGPGFTAGVDCHAVIESKRGHDLGRVILKGSAIPNTGIPGIIGGYGKERVLRAPAEGILEQTLPIGTLVEAGDICGVVNGIPMRTEISGIIRGMLQEGISVFPGMKAGDVDPRGAAVEYRNVSDKARAIGGGVLEALLHFLPWELCKE</sequence>
<organism evidence="1 2">
    <name type="scientific">Oribacterium sinus</name>
    <dbReference type="NCBI Taxonomy" id="237576"/>
    <lineage>
        <taxon>Bacteria</taxon>
        <taxon>Bacillati</taxon>
        <taxon>Bacillota</taxon>
        <taxon>Clostridia</taxon>
        <taxon>Lachnospirales</taxon>
        <taxon>Lachnospiraceae</taxon>
        <taxon>Oribacterium</taxon>
    </lineage>
</organism>
<dbReference type="NCBIfam" id="TIGR03309">
    <property type="entry name" value="matur_yqeB"/>
    <property type="match status" value="1"/>
</dbReference>
<dbReference type="RefSeq" id="WP_183684570.1">
    <property type="nucleotide sequence ID" value="NZ_JACHHH010000011.1"/>
</dbReference>
<comment type="caution">
    <text evidence="1">The sequence shown here is derived from an EMBL/GenBank/DDBJ whole genome shotgun (WGS) entry which is preliminary data.</text>
</comment>
<gene>
    <name evidence="1" type="ORF">HNQ46_002046</name>
</gene>
<evidence type="ECO:0000313" key="1">
    <source>
        <dbReference type="EMBL" id="MBB6042051.1"/>
    </source>
</evidence>
<proteinExistence type="predicted"/>
<dbReference type="EMBL" id="JACHHH010000011">
    <property type="protein sequence ID" value="MBB6042051.1"/>
    <property type="molecule type" value="Genomic_DNA"/>
</dbReference>
<dbReference type="GeneID" id="85015568"/>
<reference evidence="1 2" key="1">
    <citation type="submission" date="2020-08" db="EMBL/GenBank/DDBJ databases">
        <title>Genomic Encyclopedia of Type Strains, Phase IV (KMG-IV): sequencing the most valuable type-strain genomes for metagenomic binning, comparative biology and taxonomic classification.</title>
        <authorList>
            <person name="Goeker M."/>
        </authorList>
    </citation>
    <scope>NUCLEOTIDE SEQUENCE [LARGE SCALE GENOMIC DNA]</scope>
    <source>
        <strain evidence="1 2">DSM 17245</strain>
    </source>
</reference>